<reference evidence="4" key="1">
    <citation type="submission" date="2017-01" db="EMBL/GenBank/DDBJ databases">
        <title>Comparative genomics of anhydrobiosis in the tardigrade Hypsibius dujardini.</title>
        <authorList>
            <person name="Yoshida Y."/>
            <person name="Koutsovoulos G."/>
            <person name="Laetsch D."/>
            <person name="Stevens L."/>
            <person name="Kumar S."/>
            <person name="Horikawa D."/>
            <person name="Ishino K."/>
            <person name="Komine S."/>
            <person name="Tomita M."/>
            <person name="Blaxter M."/>
            <person name="Arakawa K."/>
        </authorList>
    </citation>
    <scope>NUCLEOTIDE SEQUENCE [LARGE SCALE GENOMIC DNA]</scope>
    <source>
        <strain evidence="4">Z151</strain>
    </source>
</reference>
<feature type="compositionally biased region" description="Low complexity" evidence="1">
    <location>
        <begin position="385"/>
        <end position="401"/>
    </location>
</feature>
<dbReference type="InterPro" id="IPR000313">
    <property type="entry name" value="PWWP_dom"/>
</dbReference>
<feature type="compositionally biased region" description="Polar residues" evidence="1">
    <location>
        <begin position="150"/>
        <end position="166"/>
    </location>
</feature>
<feature type="domain" description="PWWP" evidence="2">
    <location>
        <begin position="24"/>
        <end position="77"/>
    </location>
</feature>
<name>A0A1W0WSV4_HYPEX</name>
<feature type="region of interest" description="Disordered" evidence="1">
    <location>
        <begin position="447"/>
        <end position="467"/>
    </location>
</feature>
<dbReference type="PROSITE" id="PS50812">
    <property type="entry name" value="PWWP"/>
    <property type="match status" value="1"/>
</dbReference>
<feature type="region of interest" description="Disordered" evidence="1">
    <location>
        <begin position="309"/>
        <end position="431"/>
    </location>
</feature>
<dbReference type="Pfam" id="PF00855">
    <property type="entry name" value="PWWP"/>
    <property type="match status" value="1"/>
</dbReference>
<organism evidence="3 4">
    <name type="scientific">Hypsibius exemplaris</name>
    <name type="common">Freshwater tardigrade</name>
    <dbReference type="NCBI Taxonomy" id="2072580"/>
    <lineage>
        <taxon>Eukaryota</taxon>
        <taxon>Metazoa</taxon>
        <taxon>Ecdysozoa</taxon>
        <taxon>Tardigrada</taxon>
        <taxon>Eutardigrada</taxon>
        <taxon>Parachela</taxon>
        <taxon>Hypsibioidea</taxon>
        <taxon>Hypsibiidae</taxon>
        <taxon>Hypsibius</taxon>
    </lineage>
</organism>
<feature type="compositionally biased region" description="Basic and acidic residues" evidence="1">
    <location>
        <begin position="541"/>
        <end position="571"/>
    </location>
</feature>
<evidence type="ECO:0000313" key="4">
    <source>
        <dbReference type="Proteomes" id="UP000192578"/>
    </source>
</evidence>
<sequence>MSSEEPILKLVKPAAPSPAQRFRMNEIVWAHFKGYPKWPAKIIPTPDYLLSQSDRHTGEYVVVFYEASKKPGQVSWVKDTGIWKFQAELDSMKAEVALAQSMTSKNWGLKYPFSKYAGLKESITKAEMEFNQRKIVNPPTESERTHFAGQTFQKASPTPSHRTSVPHSVVPLKPPSGPPRLLKSYVHQPRLAQSSHTVLNDDVKSNQGHPWKLGQYFPDIPSPGITPLEMVPDCTSAAASTTVTVVEDQQSVNQGRLSVSQKHDIERGSSAESSSTGSVEINVVHHSARKVAMPRKYLPESEVIGDQKDMSCAESEEAEGASPSGSVATSLGSEKSSFSTASSPMSSRLPMSVLTGPKHRSQGLHRQSALLQGSALPERTEMAHHSASVSSADDGHGSSAGIVGKRPLVAVPDSSSVSQKRRLPRTEEDTAAEGLLLLSQLKGSDGEDKVARGLGQSWPQSPKKRRTISPVKEMAGGGHRRSDRASEEFFVRPMVSINLSTAASEIPPSSPIATAAASTSVAASADSSYVADPLLPLDVSSSDKSRTASPAKETENGDDTRAGPRGGEGKRRSYLPSPNMRCADSHGNVTSGEMNESAVAADEEEGDDVVRPVVAFNLSRTSEVQTPLPICTQNPAVVSVPVPIVAVSVPSEPPWPPLRLLDLLDQQVVPSPDTFNWRHPAEVKAFEPDMMGEKCRALRGDVEQWLAHAFVAARQPGGACLPITVKYGFAIIQTSENDAGQVMRVTGDGEVKSVMIGGCGAGRGDLGLRAVPPWLDLAVKLETVFHGPATPLPFSGHNRFLFEWRSILTATKTTSFEHQLIESGQVPTMTASNTKAEFSTIIAGECTVYPVFGLFATTDIPIGGATVVDSPIPQAVFDASHLTVTYQIPWASFIMLNLRTALPGGLFQNRIGKAVAAADRETVTSRMTNSSSTYTLFTQDGGKICVDKPFFMTFRPTEAERKSRHMELPFPAWLVDFYSVTFNDGKWVFISDHHRLLEILRFGQRYEVSDLVVLAEFLLLDQLINFVQPLPSEDVLEELVSCNSDLLRKALTVVFESNDKRAVASRKAWFNVVGRHREIVELQFSLWDLAARLMGEK</sequence>
<feature type="compositionally biased region" description="Low complexity" evidence="1">
    <location>
        <begin position="336"/>
        <end position="347"/>
    </location>
</feature>
<dbReference type="Gene3D" id="2.30.30.140">
    <property type="match status" value="1"/>
</dbReference>
<dbReference type="Proteomes" id="UP000192578">
    <property type="component" value="Unassembled WGS sequence"/>
</dbReference>
<keyword evidence="4" id="KW-1185">Reference proteome</keyword>
<feature type="region of interest" description="Disordered" evidence="1">
    <location>
        <begin position="254"/>
        <end position="281"/>
    </location>
</feature>
<protein>
    <recommendedName>
        <fullName evidence="2">PWWP domain-containing protein</fullName>
    </recommendedName>
</protein>
<comment type="caution">
    <text evidence="3">The sequence shown here is derived from an EMBL/GenBank/DDBJ whole genome shotgun (WGS) entry which is preliminary data.</text>
</comment>
<accession>A0A1W0WSV4</accession>
<dbReference type="SUPFAM" id="SSF63748">
    <property type="entry name" value="Tudor/PWWP/MBT"/>
    <property type="match status" value="1"/>
</dbReference>
<evidence type="ECO:0000259" key="2">
    <source>
        <dbReference type="PROSITE" id="PS50812"/>
    </source>
</evidence>
<feature type="region of interest" description="Disordered" evidence="1">
    <location>
        <begin position="150"/>
        <end position="178"/>
    </location>
</feature>
<dbReference type="EMBL" id="MTYJ01000051">
    <property type="protein sequence ID" value="OQV18233.1"/>
    <property type="molecule type" value="Genomic_DNA"/>
</dbReference>
<evidence type="ECO:0000313" key="3">
    <source>
        <dbReference type="EMBL" id="OQV18233.1"/>
    </source>
</evidence>
<dbReference type="AlphaFoldDB" id="A0A1W0WSV4"/>
<dbReference type="CDD" id="cd05162">
    <property type="entry name" value="PWWP"/>
    <property type="match status" value="1"/>
</dbReference>
<proteinExistence type="predicted"/>
<gene>
    <name evidence="3" type="ORF">BV898_07629</name>
</gene>
<feature type="region of interest" description="Disordered" evidence="1">
    <location>
        <begin position="535"/>
        <end position="606"/>
    </location>
</feature>
<evidence type="ECO:0000256" key="1">
    <source>
        <dbReference type="SAM" id="MobiDB-lite"/>
    </source>
</evidence>